<accession>A0A157Z7H0</accession>
<comment type="caution">
    <text evidence="1">The sequence shown here is derived from an EMBL/GenBank/DDBJ whole genome shotgun (WGS) entry which is preliminary data.</text>
</comment>
<proteinExistence type="predicted"/>
<dbReference type="EMBL" id="FCOF02000001">
    <property type="protein sequence ID" value="SAK41465.1"/>
    <property type="molecule type" value="Genomic_DNA"/>
</dbReference>
<sequence>MSQASMSTMVAELYEKFDATRRKLEARDADDADLRELEAIDKQLRNRNKDSV</sequence>
<keyword evidence="2" id="KW-1185">Reference proteome</keyword>
<protein>
    <submittedName>
        <fullName evidence="1">Uncharacterized protein</fullName>
    </submittedName>
</protein>
<dbReference type="AlphaFoldDB" id="A0A157Z7H0"/>
<gene>
    <name evidence="1" type="ORF">AWB75_00345</name>
</gene>
<dbReference type="Proteomes" id="UP000054870">
    <property type="component" value="Unassembled WGS sequence"/>
</dbReference>
<organism evidence="1 2">
    <name type="scientific">Caballeronia catudaia</name>
    <dbReference type="NCBI Taxonomy" id="1777136"/>
    <lineage>
        <taxon>Bacteria</taxon>
        <taxon>Pseudomonadati</taxon>
        <taxon>Pseudomonadota</taxon>
        <taxon>Betaproteobacteria</taxon>
        <taxon>Burkholderiales</taxon>
        <taxon>Burkholderiaceae</taxon>
        <taxon>Caballeronia</taxon>
    </lineage>
</organism>
<reference evidence="1" key="1">
    <citation type="submission" date="2016-01" db="EMBL/GenBank/DDBJ databases">
        <authorList>
            <person name="Peeters C."/>
        </authorList>
    </citation>
    <scope>NUCLEOTIDE SEQUENCE [LARGE SCALE GENOMIC DNA]</scope>
    <source>
        <strain evidence="1">LMG 29318</strain>
    </source>
</reference>
<evidence type="ECO:0000313" key="1">
    <source>
        <dbReference type="EMBL" id="SAK41465.1"/>
    </source>
</evidence>
<dbReference type="RefSeq" id="WP_159462762.1">
    <property type="nucleotide sequence ID" value="NZ_FCOF02000001.1"/>
</dbReference>
<name>A0A157Z7H0_9BURK</name>
<evidence type="ECO:0000313" key="2">
    <source>
        <dbReference type="Proteomes" id="UP000054870"/>
    </source>
</evidence>